<dbReference type="EMBL" id="JAHLUN010000007">
    <property type="protein sequence ID" value="KAG7765077.1"/>
    <property type="molecule type" value="Genomic_DNA"/>
</dbReference>
<dbReference type="InterPro" id="IPR013320">
    <property type="entry name" value="ConA-like_dom_sf"/>
</dbReference>
<dbReference type="InterPro" id="IPR037353">
    <property type="entry name" value="ASH2"/>
</dbReference>
<evidence type="ECO:0000313" key="6">
    <source>
        <dbReference type="EMBL" id="KAG7765077.1"/>
    </source>
</evidence>
<dbReference type="CDD" id="cd12872">
    <property type="entry name" value="SPRY_Ash2"/>
    <property type="match status" value="1"/>
</dbReference>
<keyword evidence="2" id="KW-0539">Nucleus</keyword>
<protein>
    <recommendedName>
        <fullName evidence="4">B30.2/SPRY domain-containing protein</fullName>
    </recommendedName>
</protein>
<comment type="similarity">
    <text evidence="3">Belongs to the cclA family.</text>
</comment>
<dbReference type="InterPro" id="IPR003877">
    <property type="entry name" value="SPRY_dom"/>
</dbReference>
<evidence type="ECO:0000313" key="8">
    <source>
        <dbReference type="Proteomes" id="UP000738402"/>
    </source>
</evidence>
<dbReference type="SUPFAM" id="SSF49899">
    <property type="entry name" value="Concanavalin A-like lectins/glucanases"/>
    <property type="match status" value="1"/>
</dbReference>
<dbReference type="InterPro" id="IPR043136">
    <property type="entry name" value="B30.2/SPRY_sf"/>
</dbReference>
<evidence type="ECO:0000256" key="2">
    <source>
        <dbReference type="ARBA" id="ARBA00023242"/>
    </source>
</evidence>
<dbReference type="GO" id="GO:0000976">
    <property type="term" value="F:transcription cis-regulatory region binding"/>
    <property type="evidence" value="ECO:0007669"/>
    <property type="project" value="TreeGrafter"/>
</dbReference>
<dbReference type="PROSITE" id="PS50188">
    <property type="entry name" value="B302_SPRY"/>
    <property type="match status" value="1"/>
</dbReference>
<evidence type="ECO:0000259" key="4">
    <source>
        <dbReference type="PROSITE" id="PS50188"/>
    </source>
</evidence>
<dbReference type="Proteomes" id="UP000697297">
    <property type="component" value="Unassembled WGS sequence"/>
</dbReference>
<evidence type="ECO:0000313" key="7">
    <source>
        <dbReference type="Proteomes" id="UP000697297"/>
    </source>
</evidence>
<name>A0AAN6D3W7_9ASCO</name>
<dbReference type="Proteomes" id="UP000738402">
    <property type="component" value="Unassembled WGS sequence"/>
</dbReference>
<reference evidence="5 7" key="1">
    <citation type="journal article" date="2021" name="G3 (Bethesda)">
        <title>Genomic diversity, chromosomal rearrangements, and interspecies hybridization in the ogataea polymorpha species complex.</title>
        <authorList>
            <person name="Hanson S.J."/>
            <person name="Cinneide E.O."/>
            <person name="Salzberg L.I."/>
            <person name="Wolfe K.H."/>
            <person name="McGowan J."/>
            <person name="Fitzpatrick D.A."/>
            <person name="Matlin K."/>
        </authorList>
    </citation>
    <scope>NUCLEOTIDE SEQUENCE</scope>
    <source>
        <strain evidence="6">81-436-3</strain>
        <strain evidence="5">83-405-1</strain>
    </source>
</reference>
<feature type="domain" description="B30.2/SPRY" evidence="4">
    <location>
        <begin position="59"/>
        <end position="243"/>
    </location>
</feature>
<evidence type="ECO:0000256" key="3">
    <source>
        <dbReference type="ARBA" id="ARBA00038149"/>
    </source>
</evidence>
<organism evidence="5 8">
    <name type="scientific">Ogataea haglerorum</name>
    <dbReference type="NCBI Taxonomy" id="1937702"/>
    <lineage>
        <taxon>Eukaryota</taxon>
        <taxon>Fungi</taxon>
        <taxon>Dikarya</taxon>
        <taxon>Ascomycota</taxon>
        <taxon>Saccharomycotina</taxon>
        <taxon>Pichiomycetes</taxon>
        <taxon>Pichiales</taxon>
        <taxon>Pichiaceae</taxon>
        <taxon>Ogataea</taxon>
    </lineage>
</organism>
<dbReference type="PANTHER" id="PTHR10598">
    <property type="entry name" value="SET1/ASH2 HISTONE METHYLTRANSFERASE COMPLEX SUBUNIT ASH2"/>
    <property type="match status" value="1"/>
</dbReference>
<gene>
    <name evidence="5" type="ORF">KL933_003326</name>
    <name evidence="6" type="ORF">KL946_002944</name>
</gene>
<dbReference type="GO" id="GO:0048188">
    <property type="term" value="C:Set1C/COMPASS complex"/>
    <property type="evidence" value="ECO:0007669"/>
    <property type="project" value="InterPro"/>
</dbReference>
<sequence>MGQIKVVPRLKPLPYSSQDLQLELRRPILNKQAAFEDIEFHSNDDNPNNKRAFKYKPCRPNPAFTSMMYSTTDFPPFYCRLSYFDKSPGILVDENLTTATALQGWRSARANAVIREGTWYIEFRLIKSNDGESHVRFGVARREASLEAPVGFDGYGYGFRDKYGQTVHLSKQGSFLQNDQFQTGDVVGLLIKLPHMETQRRLARQQIHQQTVGQPNIDIPVQELVEFDVVRDQIPIKYKNQLYFEQYDYTASKEMEHLLNPVTVFGEKAVRDTVKFEPCKLPNSSITVYKNGKCCGVAFKDLNAFLPPSSEQKQGKEVKGKIPETKDDGTLGYYPMVSCYNRGVIQLNTTSNILVPDDLKDAISRKEVKLYNERYEERVLEEYVYDLVDEVTNEYLDEIERMSILQN</sequence>
<evidence type="ECO:0000313" key="5">
    <source>
        <dbReference type="EMBL" id="KAG7726395.1"/>
    </source>
</evidence>
<dbReference type="AlphaFoldDB" id="A0AAN6D3W7"/>
<dbReference type="SMART" id="SM00449">
    <property type="entry name" value="SPRY"/>
    <property type="match status" value="1"/>
</dbReference>
<proteinExistence type="inferred from homology"/>
<accession>A0AAN6D3W7</accession>
<comment type="subcellular location">
    <subcellularLocation>
        <location evidence="1">Nucleus</location>
    </subcellularLocation>
</comment>
<comment type="caution">
    <text evidence="5">The sequence shown here is derived from an EMBL/GenBank/DDBJ whole genome shotgun (WGS) entry which is preliminary data.</text>
</comment>
<dbReference type="Gene3D" id="2.60.120.920">
    <property type="match status" value="1"/>
</dbReference>
<evidence type="ECO:0000256" key="1">
    <source>
        <dbReference type="ARBA" id="ARBA00004123"/>
    </source>
</evidence>
<dbReference type="EMBL" id="JAHLUH010000009">
    <property type="protein sequence ID" value="KAG7726395.1"/>
    <property type="molecule type" value="Genomic_DNA"/>
</dbReference>
<dbReference type="InterPro" id="IPR001870">
    <property type="entry name" value="B30.2/SPRY"/>
</dbReference>
<dbReference type="PANTHER" id="PTHR10598:SF0">
    <property type="entry name" value="SET1_ASH2 HISTONE METHYLTRANSFERASE COMPLEX SUBUNIT ASH2"/>
    <property type="match status" value="1"/>
</dbReference>
<keyword evidence="7" id="KW-1185">Reference proteome</keyword>